<name>A0A2I0IJ21_PUNGR</name>
<evidence type="ECO:0000313" key="1">
    <source>
        <dbReference type="EMBL" id="PKI44008.1"/>
    </source>
</evidence>
<organism evidence="1 2">
    <name type="scientific">Punica granatum</name>
    <name type="common">Pomegranate</name>
    <dbReference type="NCBI Taxonomy" id="22663"/>
    <lineage>
        <taxon>Eukaryota</taxon>
        <taxon>Viridiplantae</taxon>
        <taxon>Streptophyta</taxon>
        <taxon>Embryophyta</taxon>
        <taxon>Tracheophyta</taxon>
        <taxon>Spermatophyta</taxon>
        <taxon>Magnoliopsida</taxon>
        <taxon>eudicotyledons</taxon>
        <taxon>Gunneridae</taxon>
        <taxon>Pentapetalae</taxon>
        <taxon>rosids</taxon>
        <taxon>malvids</taxon>
        <taxon>Myrtales</taxon>
        <taxon>Lythraceae</taxon>
        <taxon>Punica</taxon>
    </lineage>
</organism>
<dbReference type="EMBL" id="PGOL01002957">
    <property type="protein sequence ID" value="PKI44008.1"/>
    <property type="molecule type" value="Genomic_DNA"/>
</dbReference>
<comment type="caution">
    <text evidence="1">The sequence shown here is derived from an EMBL/GenBank/DDBJ whole genome shotgun (WGS) entry which is preliminary data.</text>
</comment>
<dbReference type="AlphaFoldDB" id="A0A2I0IJ21"/>
<accession>A0A2I0IJ21</accession>
<sequence>MARSRWLSNKGSIQIFRSKAREASATVGMPWRNPTHLTASCPPCWHFLEVGRLPTTTLSFGPQPIQKLTRQRTPAYGRAGGAVAVAR</sequence>
<reference evidence="1 2" key="1">
    <citation type="submission" date="2017-11" db="EMBL/GenBank/DDBJ databases">
        <title>De-novo sequencing of pomegranate (Punica granatum L.) genome.</title>
        <authorList>
            <person name="Akparov Z."/>
            <person name="Amiraslanov A."/>
            <person name="Hajiyeva S."/>
            <person name="Abbasov M."/>
            <person name="Kaur K."/>
            <person name="Hamwieh A."/>
            <person name="Solovyev V."/>
            <person name="Salamov A."/>
            <person name="Braich B."/>
            <person name="Kosarev P."/>
            <person name="Mahmoud A."/>
            <person name="Hajiyev E."/>
            <person name="Babayeva S."/>
            <person name="Izzatullayeva V."/>
            <person name="Mammadov A."/>
            <person name="Mammadov A."/>
            <person name="Sharifova S."/>
            <person name="Ojaghi J."/>
            <person name="Eynullazada K."/>
            <person name="Bayramov B."/>
            <person name="Abdulazimova A."/>
            <person name="Shahmuradov I."/>
        </authorList>
    </citation>
    <scope>NUCLEOTIDE SEQUENCE [LARGE SCALE GENOMIC DNA]</scope>
    <source>
        <strain evidence="2">cv. AG2017</strain>
        <tissue evidence="1">Leaf</tissue>
    </source>
</reference>
<keyword evidence="2" id="KW-1185">Reference proteome</keyword>
<proteinExistence type="predicted"/>
<dbReference type="Proteomes" id="UP000233551">
    <property type="component" value="Unassembled WGS sequence"/>
</dbReference>
<evidence type="ECO:0000313" key="2">
    <source>
        <dbReference type="Proteomes" id="UP000233551"/>
    </source>
</evidence>
<gene>
    <name evidence="1" type="ORF">CRG98_035593</name>
</gene>
<protein>
    <submittedName>
        <fullName evidence="1">Uncharacterized protein</fullName>
    </submittedName>
</protein>